<dbReference type="InterPro" id="IPR013154">
    <property type="entry name" value="ADH-like_N"/>
</dbReference>
<feature type="domain" description="Alcohol dehydrogenase-like N-terminal" evidence="7">
    <location>
        <begin position="24"/>
        <end position="131"/>
    </location>
</feature>
<comment type="cofactor">
    <cofactor evidence="4">
        <name>Zn(2+)</name>
        <dbReference type="ChEBI" id="CHEBI:29105"/>
    </cofactor>
</comment>
<geneLocation type="plasmid" evidence="8 9">
    <name>unnamed3</name>
</geneLocation>
<keyword evidence="1 4" id="KW-0479">Metal-binding</keyword>
<dbReference type="SUPFAM" id="SSF50129">
    <property type="entry name" value="GroES-like"/>
    <property type="match status" value="1"/>
</dbReference>
<dbReference type="Gene3D" id="3.40.50.720">
    <property type="entry name" value="NAD(P)-binding Rossmann-like Domain"/>
    <property type="match status" value="1"/>
</dbReference>
<keyword evidence="9" id="KW-1185">Reference proteome</keyword>
<dbReference type="AlphaFoldDB" id="A0A8U0A9U1"/>
<dbReference type="InterPro" id="IPR011032">
    <property type="entry name" value="GroES-like_sf"/>
</dbReference>
<dbReference type="GeneID" id="71929969"/>
<evidence type="ECO:0000256" key="5">
    <source>
        <dbReference type="SAM" id="MobiDB-lite"/>
    </source>
</evidence>
<dbReference type="KEGG" id="haad:MW046_17940"/>
<dbReference type="Pfam" id="PF00107">
    <property type="entry name" value="ADH_zinc_N"/>
    <property type="match status" value="1"/>
</dbReference>
<dbReference type="GO" id="GO:0051262">
    <property type="term" value="P:protein tetramerization"/>
    <property type="evidence" value="ECO:0007669"/>
    <property type="project" value="UniProtKB-ARBA"/>
</dbReference>
<comment type="similarity">
    <text evidence="4">Belongs to the zinc-containing alcohol dehydrogenase family.</text>
</comment>
<name>A0A8U0A9U1_9EURY</name>
<evidence type="ECO:0000256" key="3">
    <source>
        <dbReference type="ARBA" id="ARBA00023002"/>
    </source>
</evidence>
<evidence type="ECO:0000256" key="2">
    <source>
        <dbReference type="ARBA" id="ARBA00022833"/>
    </source>
</evidence>
<evidence type="ECO:0000256" key="1">
    <source>
        <dbReference type="ARBA" id="ARBA00022723"/>
    </source>
</evidence>
<dbReference type="GO" id="GO:0030554">
    <property type="term" value="F:adenyl nucleotide binding"/>
    <property type="evidence" value="ECO:0007669"/>
    <property type="project" value="UniProtKB-ARBA"/>
</dbReference>
<reference evidence="8" key="1">
    <citation type="submission" date="2022-04" db="EMBL/GenBank/DDBJ databases">
        <title>Halocatena sp. nov., isolated from a salt lake.</title>
        <authorList>
            <person name="Cui H.-L."/>
        </authorList>
    </citation>
    <scope>NUCLEOTIDE SEQUENCE</scope>
    <source>
        <strain evidence="8">AD-1</strain>
        <plasmid evidence="8">unnamed3</plasmid>
    </source>
</reference>
<dbReference type="Proteomes" id="UP000831768">
    <property type="component" value="Plasmid unnamed3"/>
</dbReference>
<dbReference type="EMBL" id="CP096022">
    <property type="protein sequence ID" value="UPM45228.1"/>
    <property type="molecule type" value="Genomic_DNA"/>
</dbReference>
<feature type="domain" description="Alcohol dehydrogenase-like C-terminal" evidence="6">
    <location>
        <begin position="173"/>
        <end position="303"/>
    </location>
</feature>
<dbReference type="GO" id="GO:0016616">
    <property type="term" value="F:oxidoreductase activity, acting on the CH-OH group of donors, NAD or NADP as acceptor"/>
    <property type="evidence" value="ECO:0007669"/>
    <property type="project" value="UniProtKB-ARBA"/>
</dbReference>
<dbReference type="RefSeq" id="WP_247995882.1">
    <property type="nucleotide sequence ID" value="NZ_CP096022.1"/>
</dbReference>
<dbReference type="PANTHER" id="PTHR43401">
    <property type="entry name" value="L-THREONINE 3-DEHYDROGENASE"/>
    <property type="match status" value="1"/>
</dbReference>
<dbReference type="PANTHER" id="PTHR43401:SF2">
    <property type="entry name" value="L-THREONINE 3-DEHYDROGENASE"/>
    <property type="match status" value="1"/>
</dbReference>
<dbReference type="SUPFAM" id="SSF51735">
    <property type="entry name" value="NAD(P)-binding Rossmann-fold domains"/>
    <property type="match status" value="1"/>
</dbReference>
<dbReference type="Gene3D" id="3.90.180.10">
    <property type="entry name" value="Medium-chain alcohol dehydrogenases, catalytic domain"/>
    <property type="match status" value="1"/>
</dbReference>
<dbReference type="InterPro" id="IPR013149">
    <property type="entry name" value="ADH-like_C"/>
</dbReference>
<accession>A0A8U0A9U1</accession>
<dbReference type="InterPro" id="IPR050129">
    <property type="entry name" value="Zn_alcohol_dh"/>
</dbReference>
<feature type="region of interest" description="Disordered" evidence="5">
    <location>
        <begin position="1"/>
        <end position="23"/>
    </location>
</feature>
<proteinExistence type="inferred from homology"/>
<evidence type="ECO:0000256" key="4">
    <source>
        <dbReference type="RuleBase" id="RU361277"/>
    </source>
</evidence>
<evidence type="ECO:0000259" key="7">
    <source>
        <dbReference type="Pfam" id="PF08240"/>
    </source>
</evidence>
<keyword evidence="3" id="KW-0560">Oxidoreductase</keyword>
<keyword evidence="8" id="KW-0614">Plasmid</keyword>
<dbReference type="Pfam" id="PF08240">
    <property type="entry name" value="ADH_N"/>
    <property type="match status" value="1"/>
</dbReference>
<evidence type="ECO:0000313" key="8">
    <source>
        <dbReference type="EMBL" id="UPM45228.1"/>
    </source>
</evidence>
<dbReference type="GO" id="GO:0008270">
    <property type="term" value="F:zinc ion binding"/>
    <property type="evidence" value="ECO:0007669"/>
    <property type="project" value="InterPro"/>
</dbReference>
<organism evidence="8 9">
    <name type="scientific">Halocatena salina</name>
    <dbReference type="NCBI Taxonomy" id="2934340"/>
    <lineage>
        <taxon>Archaea</taxon>
        <taxon>Methanobacteriati</taxon>
        <taxon>Methanobacteriota</taxon>
        <taxon>Stenosarchaea group</taxon>
        <taxon>Halobacteria</taxon>
        <taxon>Halobacteriales</taxon>
        <taxon>Natronomonadaceae</taxon>
        <taxon>Halocatena</taxon>
    </lineage>
</organism>
<protein>
    <submittedName>
        <fullName evidence="8">Alcohol dehydrogenase catalytic domain-containing protein</fullName>
    </submittedName>
</protein>
<dbReference type="GO" id="GO:0043168">
    <property type="term" value="F:anion binding"/>
    <property type="evidence" value="ECO:0007669"/>
    <property type="project" value="UniProtKB-ARBA"/>
</dbReference>
<keyword evidence="2 4" id="KW-0862">Zinc</keyword>
<dbReference type="PROSITE" id="PS00059">
    <property type="entry name" value="ADH_ZINC"/>
    <property type="match status" value="1"/>
</dbReference>
<evidence type="ECO:0000259" key="6">
    <source>
        <dbReference type="Pfam" id="PF00107"/>
    </source>
</evidence>
<dbReference type="InterPro" id="IPR036291">
    <property type="entry name" value="NAD(P)-bd_dom_sf"/>
</dbReference>
<dbReference type="GO" id="GO:0044281">
    <property type="term" value="P:small molecule metabolic process"/>
    <property type="evidence" value="ECO:0007669"/>
    <property type="project" value="UniProtKB-ARBA"/>
</dbReference>
<dbReference type="InterPro" id="IPR002328">
    <property type="entry name" value="ADH_Zn_CS"/>
</dbReference>
<evidence type="ECO:0000313" key="9">
    <source>
        <dbReference type="Proteomes" id="UP000831768"/>
    </source>
</evidence>
<gene>
    <name evidence="8" type="ORF">MW046_17940</name>
</gene>
<sequence>MRATTLTDVGSVEVQERDRPTPNDDELLVQVGACGVCMTDYHMYHGSFAAETPLVLGHESAGTVAEVGTDVTSYESGDRVAINPTIPCNACTYCKRGETHLCEHNTSIGGAADNIIHGAFAEYVRVPQTNVETIGEMSFERAAIAEPLACCLHGVEQVDYKPGDSVAIIGAGPIGLLLLRVFRNVGAAPVVVSELDEERRNLAADFGADAVVNPQASDDPSAAIQVAAGGPVDVGVEAIGLAPTIEQANAVTGKGGSTLIFGVPDQEATIDVRPHDIFFGEVGYRGSYSLTTEDFERAVTLLEHRRIGAESLVTDRIGLEDLPTAFERMENADGLKHVVVPDSE</sequence>